<protein>
    <submittedName>
        <fullName evidence="9">RagB/SusD family nutrient uptake outer membrane protein</fullName>
    </submittedName>
</protein>
<evidence type="ECO:0000259" key="8">
    <source>
        <dbReference type="Pfam" id="PF14322"/>
    </source>
</evidence>
<dbReference type="InterPro" id="IPR033985">
    <property type="entry name" value="SusD-like_N"/>
</dbReference>
<dbReference type="SUPFAM" id="SSF48452">
    <property type="entry name" value="TPR-like"/>
    <property type="match status" value="1"/>
</dbReference>
<feature type="signal peptide" evidence="6">
    <location>
        <begin position="1"/>
        <end position="22"/>
    </location>
</feature>
<gene>
    <name evidence="9" type="ORF">RQM59_14370</name>
</gene>
<dbReference type="Pfam" id="PF14322">
    <property type="entry name" value="SusD-like_3"/>
    <property type="match status" value="1"/>
</dbReference>
<dbReference type="InterPro" id="IPR011990">
    <property type="entry name" value="TPR-like_helical_dom_sf"/>
</dbReference>
<proteinExistence type="inferred from homology"/>
<feature type="domain" description="RagB/SusD" evidence="7">
    <location>
        <begin position="365"/>
        <end position="466"/>
    </location>
</feature>
<evidence type="ECO:0000259" key="7">
    <source>
        <dbReference type="Pfam" id="PF07980"/>
    </source>
</evidence>
<keyword evidence="5" id="KW-0998">Cell outer membrane</keyword>
<dbReference type="Proteomes" id="UP001257277">
    <property type="component" value="Unassembled WGS sequence"/>
</dbReference>
<organism evidence="9 10">
    <name type="scientific">Asprobacillus argus</name>
    <dbReference type="NCBI Taxonomy" id="3076534"/>
    <lineage>
        <taxon>Bacteria</taxon>
        <taxon>Pseudomonadati</taxon>
        <taxon>Bacteroidota</taxon>
        <taxon>Flavobacteriia</taxon>
        <taxon>Flavobacteriales</taxon>
        <taxon>Flavobacteriaceae</taxon>
        <taxon>Asprobacillus</taxon>
    </lineage>
</organism>
<evidence type="ECO:0000313" key="10">
    <source>
        <dbReference type="Proteomes" id="UP001257277"/>
    </source>
</evidence>
<name>A0ABU3LJ92_9FLAO</name>
<evidence type="ECO:0000256" key="5">
    <source>
        <dbReference type="ARBA" id="ARBA00023237"/>
    </source>
</evidence>
<evidence type="ECO:0000256" key="3">
    <source>
        <dbReference type="ARBA" id="ARBA00022729"/>
    </source>
</evidence>
<dbReference type="EMBL" id="JAVTTO010000012">
    <property type="protein sequence ID" value="MDT7833563.1"/>
    <property type="molecule type" value="Genomic_DNA"/>
</dbReference>
<dbReference type="RefSeq" id="WP_349242814.1">
    <property type="nucleotide sequence ID" value="NZ_JAVTTO010000012.1"/>
</dbReference>
<dbReference type="Pfam" id="PF07980">
    <property type="entry name" value="SusD_RagB"/>
    <property type="match status" value="1"/>
</dbReference>
<feature type="domain" description="SusD-like N-terminal" evidence="8">
    <location>
        <begin position="121"/>
        <end position="227"/>
    </location>
</feature>
<evidence type="ECO:0000256" key="4">
    <source>
        <dbReference type="ARBA" id="ARBA00023136"/>
    </source>
</evidence>
<feature type="chain" id="PRO_5046471889" evidence="6">
    <location>
        <begin position="23"/>
        <end position="507"/>
    </location>
</feature>
<keyword evidence="10" id="KW-1185">Reference proteome</keyword>
<dbReference type="Gene3D" id="1.25.40.390">
    <property type="match status" value="1"/>
</dbReference>
<evidence type="ECO:0000313" key="9">
    <source>
        <dbReference type="EMBL" id="MDT7833563.1"/>
    </source>
</evidence>
<sequence>MRKILKLTLVAAILSFSFGCNEDILDNSGVSGTSQQTTNLTSAQLEQGALTNLGIPAAFVGGMYAQMIQFGSGGTTGHDDFGHKSYDVFSDMLSGDMALSVSTYGWYRASITEFQAAQDFTFGDNRQVWRYYYRIVRSANGIIQNLGGNDAVPVVDANKYSMGQAKAMRAHSYFYLTQYYQREYNGSEAILPMYDTPSGTNVAKSTAAEIYDLMEKDLRDAISLLNGFNRTAKSSVNQDVAKVLLAYVLGARGGNDAEVASLTQEVINSGNYNILSTSELVAAAGGVNGFDDVASPSWMWGIDITANNGLGLVSWWGQIDSWSYSYAWAGDYKAIDADLYAAIPASDARKAQFFGNPASGRYLQPLYKFRASDQIGGASQTVTADYVYMRVEEAYLLNAEANANEGNEAAARTSLKAVMTNRVPDVTYIDALSGQALKDEIYLQTRIELWGEGKSFLALKRTKRTATRGSNHLSFVGVPIPYNDERMQFEIPLDEIQNNPFVNDQNN</sequence>
<dbReference type="PROSITE" id="PS51257">
    <property type="entry name" value="PROKAR_LIPOPROTEIN"/>
    <property type="match status" value="1"/>
</dbReference>
<evidence type="ECO:0000256" key="2">
    <source>
        <dbReference type="ARBA" id="ARBA00006275"/>
    </source>
</evidence>
<accession>A0ABU3LJ92</accession>
<reference evidence="9 10" key="1">
    <citation type="submission" date="2023-09" db="EMBL/GenBank/DDBJ databases">
        <title>Novel taxa isolated from Blanes Bay.</title>
        <authorList>
            <person name="Rey-Velasco X."/>
            <person name="Lucena T."/>
        </authorList>
    </citation>
    <scope>NUCLEOTIDE SEQUENCE [LARGE SCALE GENOMIC DNA]</scope>
    <source>
        <strain evidence="9 10">S356</strain>
    </source>
</reference>
<comment type="similarity">
    <text evidence="2">Belongs to the SusD family.</text>
</comment>
<comment type="subcellular location">
    <subcellularLocation>
        <location evidence="1">Cell outer membrane</location>
    </subcellularLocation>
</comment>
<dbReference type="InterPro" id="IPR012944">
    <property type="entry name" value="SusD_RagB_dom"/>
</dbReference>
<keyword evidence="3 6" id="KW-0732">Signal</keyword>
<evidence type="ECO:0000256" key="6">
    <source>
        <dbReference type="SAM" id="SignalP"/>
    </source>
</evidence>
<evidence type="ECO:0000256" key="1">
    <source>
        <dbReference type="ARBA" id="ARBA00004442"/>
    </source>
</evidence>
<comment type="caution">
    <text evidence="9">The sequence shown here is derived from an EMBL/GenBank/DDBJ whole genome shotgun (WGS) entry which is preliminary data.</text>
</comment>
<keyword evidence="4" id="KW-0472">Membrane</keyword>